<dbReference type="PANTHER" id="PTHR43737">
    <property type="entry name" value="BLL7424 PROTEIN"/>
    <property type="match status" value="1"/>
</dbReference>
<gene>
    <name evidence="1" type="ORF">GCM10022215_17120</name>
</gene>
<dbReference type="Proteomes" id="UP001501495">
    <property type="component" value="Unassembled WGS sequence"/>
</dbReference>
<sequence length="428" mass="43576">MSADPTPTGCGCPEGNLLTSAATVADGGLSRRGVLRGALLGGTALTVGSAVVTAAPIAAAATQSAPWTLVVLSMRGAADGLSLVVPHGDPVYYSARPRVAIPKDRLLVADAMFGLHPALAPLQSMWQQGKLAAVHAAGLPAPNRSHFAAIEAVEDAAPGSSTRSGWLNRLLGTDAYTSPLQGVAVGTSPFALAAGAQPSLTVASVNAVRVAGASAVSTSDPRIASLARAWDADDLMGRGLRTAVTAVADYGAVRAAKDTTSSYPATSLGRALALVSRSIRADVGSSVVTVDHGNWDMHTDLGTVAGGWMTNQAGQFAAAVSAFFADLGSWASRVTLVTVSEFGRRTVENADHGLDHGWGSVMFLAGAGVNGGRYYGRWPGLTATGDADLPVTTDYRSVLAEVIGTRTSASLATVFPGFTPQAVGVMRR</sequence>
<reference evidence="2" key="1">
    <citation type="journal article" date="2019" name="Int. J. Syst. Evol. Microbiol.">
        <title>The Global Catalogue of Microorganisms (GCM) 10K type strain sequencing project: providing services to taxonomists for standard genome sequencing and annotation.</title>
        <authorList>
            <consortium name="The Broad Institute Genomics Platform"/>
            <consortium name="The Broad Institute Genome Sequencing Center for Infectious Disease"/>
            <person name="Wu L."/>
            <person name="Ma J."/>
        </authorList>
    </citation>
    <scope>NUCLEOTIDE SEQUENCE [LARGE SCALE GENOMIC DNA]</scope>
    <source>
        <strain evidence="2">JCM 16703</strain>
    </source>
</reference>
<organism evidence="1 2">
    <name type="scientific">Nocardioides fonticola</name>
    <dbReference type="NCBI Taxonomy" id="450363"/>
    <lineage>
        <taxon>Bacteria</taxon>
        <taxon>Bacillati</taxon>
        <taxon>Actinomycetota</taxon>
        <taxon>Actinomycetes</taxon>
        <taxon>Propionibacteriales</taxon>
        <taxon>Nocardioidaceae</taxon>
        <taxon>Nocardioides</taxon>
    </lineage>
</organism>
<protein>
    <submittedName>
        <fullName evidence="1">DUF1501 domain-containing protein</fullName>
    </submittedName>
</protein>
<comment type="caution">
    <text evidence="1">The sequence shown here is derived from an EMBL/GenBank/DDBJ whole genome shotgun (WGS) entry which is preliminary data.</text>
</comment>
<dbReference type="RefSeq" id="WP_344732904.1">
    <property type="nucleotide sequence ID" value="NZ_BAAAZH010000012.1"/>
</dbReference>
<dbReference type="InterPro" id="IPR010869">
    <property type="entry name" value="DUF1501"/>
</dbReference>
<dbReference type="PANTHER" id="PTHR43737:SF1">
    <property type="entry name" value="DUF1501 DOMAIN-CONTAINING PROTEIN"/>
    <property type="match status" value="1"/>
</dbReference>
<accession>A0ABP7XHJ6</accession>
<dbReference type="PROSITE" id="PS51318">
    <property type="entry name" value="TAT"/>
    <property type="match status" value="1"/>
</dbReference>
<name>A0ABP7XHJ6_9ACTN</name>
<dbReference type="EMBL" id="BAAAZH010000012">
    <property type="protein sequence ID" value="GAA4116983.1"/>
    <property type="molecule type" value="Genomic_DNA"/>
</dbReference>
<dbReference type="InterPro" id="IPR006311">
    <property type="entry name" value="TAT_signal"/>
</dbReference>
<evidence type="ECO:0000313" key="1">
    <source>
        <dbReference type="EMBL" id="GAA4116983.1"/>
    </source>
</evidence>
<keyword evidence="2" id="KW-1185">Reference proteome</keyword>
<evidence type="ECO:0000313" key="2">
    <source>
        <dbReference type="Proteomes" id="UP001501495"/>
    </source>
</evidence>
<dbReference type="Pfam" id="PF07394">
    <property type="entry name" value="DUF1501"/>
    <property type="match status" value="1"/>
</dbReference>
<proteinExistence type="predicted"/>